<keyword evidence="2" id="KW-0808">Transferase</keyword>
<dbReference type="InterPro" id="IPR029044">
    <property type="entry name" value="Nucleotide-diphossugar_trans"/>
</dbReference>
<dbReference type="SUPFAM" id="SSF53448">
    <property type="entry name" value="Nucleotide-diphospho-sugar transferases"/>
    <property type="match status" value="2"/>
</dbReference>
<evidence type="ECO:0000259" key="1">
    <source>
        <dbReference type="Pfam" id="PF00535"/>
    </source>
</evidence>
<dbReference type="CDD" id="cd00761">
    <property type="entry name" value="Glyco_tranf_GTA_type"/>
    <property type="match status" value="2"/>
</dbReference>
<organism evidence="2 3">
    <name type="scientific">Niabella drilacis (strain DSM 25811 / CCM 8410 / CCUG 62505 / LMG 26954 / E90)</name>
    <dbReference type="NCBI Taxonomy" id="1285928"/>
    <lineage>
        <taxon>Bacteria</taxon>
        <taxon>Pseudomonadati</taxon>
        <taxon>Bacteroidota</taxon>
        <taxon>Chitinophagia</taxon>
        <taxon>Chitinophagales</taxon>
        <taxon>Chitinophagaceae</taxon>
        <taxon>Niabella</taxon>
    </lineage>
</organism>
<dbReference type="AlphaFoldDB" id="A0A1G6JT91"/>
<sequence length="472" mass="53674">MHYPRISVIIPTHNNGPELFNALQSIVGQDLVCNGRCELDIIVVNDASGAAAQPFLQQLMERYPQVRLIAHDTQKGPAAARNTGIRAARGELISFLDADDEWPLNKLSLLLPLLEDPEVDVAGGKIKYLLQEGTPELHMRYEDDENRLSHVHLGALLVRGRIFQQAFFFDESLNYSEDIDWWLRLKEQQVKIVLLEATTLLYHVHGSNMSVHKSIKELQLLKVLHKAAQRRKNSIQMNHIPQLKDYRVQKEDPLISIILPLYNGKDLVIKSIGSVLDQSYLNWELLVVDDGSTDGGAGFISSRYPQARIIRQANAGVAAARNKGIENARGEVIAFLDQDDEWMPDKLRLQWEVLKQDPYCAFVTCNQYFVCEQDVVLPANFSEKLLEEHRGLVPSALLIRKQALLQVHNFDESLDVSSDFELIRRLRKAGLGEKNVEQLLLRKWYHGANASLNKAALRKEILGLLHRQIRNQ</sequence>
<gene>
    <name evidence="2" type="ORF">SAMN04487894_101631</name>
</gene>
<dbReference type="InterPro" id="IPR001173">
    <property type="entry name" value="Glyco_trans_2-like"/>
</dbReference>
<dbReference type="Proteomes" id="UP000198757">
    <property type="component" value="Unassembled WGS sequence"/>
</dbReference>
<dbReference type="PANTHER" id="PTHR43685">
    <property type="entry name" value="GLYCOSYLTRANSFERASE"/>
    <property type="match status" value="1"/>
</dbReference>
<dbReference type="Gene3D" id="3.90.550.10">
    <property type="entry name" value="Spore Coat Polysaccharide Biosynthesis Protein SpsA, Chain A"/>
    <property type="match status" value="2"/>
</dbReference>
<name>A0A1G6JT91_NIADE</name>
<feature type="domain" description="Glycosyltransferase 2-like" evidence="1">
    <location>
        <begin position="256"/>
        <end position="378"/>
    </location>
</feature>
<dbReference type="EMBL" id="FMZO01000001">
    <property type="protein sequence ID" value="SDC21871.1"/>
    <property type="molecule type" value="Genomic_DNA"/>
</dbReference>
<proteinExistence type="predicted"/>
<dbReference type="GO" id="GO:0016740">
    <property type="term" value="F:transferase activity"/>
    <property type="evidence" value="ECO:0007669"/>
    <property type="project" value="UniProtKB-KW"/>
</dbReference>
<accession>A0A1G6JT91</accession>
<feature type="domain" description="Glycosyltransferase 2-like" evidence="1">
    <location>
        <begin position="7"/>
        <end position="137"/>
    </location>
</feature>
<keyword evidence="3" id="KW-1185">Reference proteome</keyword>
<evidence type="ECO:0000313" key="3">
    <source>
        <dbReference type="Proteomes" id="UP000198757"/>
    </source>
</evidence>
<protein>
    <submittedName>
        <fullName evidence="2">Glycosyltransferase involved in cell wall bisynthesis</fullName>
    </submittedName>
</protein>
<dbReference type="PANTHER" id="PTHR43685:SF2">
    <property type="entry name" value="GLYCOSYLTRANSFERASE 2-LIKE DOMAIN-CONTAINING PROTEIN"/>
    <property type="match status" value="1"/>
</dbReference>
<reference evidence="3" key="1">
    <citation type="submission" date="2016-10" db="EMBL/GenBank/DDBJ databases">
        <authorList>
            <person name="Varghese N."/>
            <person name="Submissions S."/>
        </authorList>
    </citation>
    <scope>NUCLEOTIDE SEQUENCE [LARGE SCALE GENOMIC DNA]</scope>
    <source>
        <strain evidence="3">DSM 25811 / CCM 8410 / LMG 26954 / E90</strain>
    </source>
</reference>
<evidence type="ECO:0000313" key="2">
    <source>
        <dbReference type="EMBL" id="SDC21871.1"/>
    </source>
</evidence>
<dbReference type="STRING" id="1285928.SAMN04487894_101631"/>
<dbReference type="Pfam" id="PF00535">
    <property type="entry name" value="Glycos_transf_2"/>
    <property type="match status" value="2"/>
</dbReference>
<dbReference type="InterPro" id="IPR050834">
    <property type="entry name" value="Glycosyltransf_2"/>
</dbReference>